<dbReference type="Proteomes" id="UP000464751">
    <property type="component" value="Chromosome"/>
</dbReference>
<sequence length="152" mass="16605">MARTPRDLLMARPFLSPEEVITLAAQLQTTDEAHPDAALIRLQAELRIRHITWMVTMFDDGEGASPPYTDGDALEAANTVANAIRAIPAKTARGLAAHAMALIWDSGELVDLAPNPSDDLDWMPKCFIALMREVERLADVSCEPVVTLMPQA</sequence>
<protein>
    <submittedName>
        <fullName evidence="1">Uncharacterized protein</fullName>
    </submittedName>
</protein>
<keyword evidence="2" id="KW-1185">Reference proteome</keyword>
<dbReference type="AlphaFoldDB" id="A0A6P1YSE5"/>
<organism evidence="1 2">
    <name type="scientific">Ancylobacter pratisalsi</name>
    <dbReference type="NCBI Taxonomy" id="1745854"/>
    <lineage>
        <taxon>Bacteria</taxon>
        <taxon>Pseudomonadati</taxon>
        <taxon>Pseudomonadota</taxon>
        <taxon>Alphaproteobacteria</taxon>
        <taxon>Hyphomicrobiales</taxon>
        <taxon>Xanthobacteraceae</taxon>
        <taxon>Ancylobacter</taxon>
    </lineage>
</organism>
<dbReference type="EMBL" id="CP048630">
    <property type="protein sequence ID" value="QIB35800.1"/>
    <property type="molecule type" value="Genomic_DNA"/>
</dbReference>
<accession>A0A6P1YSE5</accession>
<evidence type="ECO:0000313" key="2">
    <source>
        <dbReference type="Proteomes" id="UP000464751"/>
    </source>
</evidence>
<reference evidence="1 2" key="1">
    <citation type="submission" date="2020-02" db="EMBL/GenBank/DDBJ databases">
        <authorList>
            <person name="Li G."/>
        </authorList>
    </citation>
    <scope>NUCLEOTIDE SEQUENCE [LARGE SCALE GENOMIC DNA]</scope>
    <source>
        <strain evidence="1 2">DSM 102029</strain>
    </source>
</reference>
<dbReference type="KEGG" id="apra:G3A50_20360"/>
<dbReference type="RefSeq" id="WP_163076939.1">
    <property type="nucleotide sequence ID" value="NZ_CP048630.1"/>
</dbReference>
<gene>
    <name evidence="1" type="ORF">G3A50_20360</name>
</gene>
<evidence type="ECO:0000313" key="1">
    <source>
        <dbReference type="EMBL" id="QIB35800.1"/>
    </source>
</evidence>
<proteinExistence type="predicted"/>
<name>A0A6P1YSE5_9HYPH</name>